<dbReference type="Pfam" id="PF12172">
    <property type="entry name" value="zf-ChsH2"/>
    <property type="match status" value="1"/>
</dbReference>
<dbReference type="InterPro" id="IPR052513">
    <property type="entry name" value="Thioester_dehydratase-like"/>
</dbReference>
<feature type="domain" description="ChsH2 C-terminal OB-fold" evidence="1">
    <location>
        <begin position="55"/>
        <end position="112"/>
    </location>
</feature>
<reference evidence="3 4" key="1">
    <citation type="submission" date="2015-03" db="EMBL/GenBank/DDBJ databases">
        <title>Genome sequencing of Methylobacterium tarhaniae DSM 25844.</title>
        <authorList>
            <person name="Chaudhry V."/>
            <person name="Patil P.B."/>
        </authorList>
    </citation>
    <scope>NUCLEOTIDE SEQUENCE [LARGE SCALE GENOMIC DNA]</scope>
    <source>
        <strain evidence="3 4">DSM 25844</strain>
    </source>
</reference>
<dbReference type="EMBL" id="LABZ01000063">
    <property type="protein sequence ID" value="KMO42719.1"/>
    <property type="molecule type" value="Genomic_DNA"/>
</dbReference>
<proteinExistence type="predicted"/>
<dbReference type="InterPro" id="IPR012340">
    <property type="entry name" value="NA-bd_OB-fold"/>
</dbReference>
<evidence type="ECO:0000259" key="2">
    <source>
        <dbReference type="Pfam" id="PF12172"/>
    </source>
</evidence>
<dbReference type="InterPro" id="IPR002878">
    <property type="entry name" value="ChsH2_C"/>
</dbReference>
<dbReference type="SUPFAM" id="SSF50249">
    <property type="entry name" value="Nucleic acid-binding proteins"/>
    <property type="match status" value="1"/>
</dbReference>
<evidence type="ECO:0000313" key="3">
    <source>
        <dbReference type="EMBL" id="KMO42719.1"/>
    </source>
</evidence>
<dbReference type="PATRIC" id="fig|1187852.3.peg.5861"/>
<dbReference type="Pfam" id="PF01796">
    <property type="entry name" value="OB_ChsH2_C"/>
    <property type="match status" value="1"/>
</dbReference>
<feature type="domain" description="ChsH2 rubredoxin-like zinc ribbon" evidence="2">
    <location>
        <begin position="20"/>
        <end position="54"/>
    </location>
</feature>
<dbReference type="PANTHER" id="PTHR34075:SF5">
    <property type="entry name" value="BLR3430 PROTEIN"/>
    <property type="match status" value="1"/>
</dbReference>
<keyword evidence="4" id="KW-1185">Reference proteome</keyword>
<comment type="caution">
    <text evidence="3">The sequence shown here is derived from an EMBL/GenBank/DDBJ whole genome shotgun (WGS) entry which is preliminary data.</text>
</comment>
<evidence type="ECO:0000313" key="4">
    <source>
        <dbReference type="Proteomes" id="UP000036449"/>
    </source>
</evidence>
<sequence>MRDGDWPDPPASPESAAFVEAAREGRFLLRRCTACGKAHWYPRSSCPFCLGETAWEEASGEGTIYSYTMLAREDPPRTIAYVTLAEGPTMLTSLVDCEAESLAIGQPVRLVFAQSRNGTPVPCFRPVEAAEPSQAGPVP</sequence>
<gene>
    <name evidence="3" type="ORF">VQ03_10155</name>
</gene>
<dbReference type="InterPro" id="IPR022002">
    <property type="entry name" value="ChsH2_Znr"/>
</dbReference>
<dbReference type="PANTHER" id="PTHR34075">
    <property type="entry name" value="BLR3430 PROTEIN"/>
    <property type="match status" value="1"/>
</dbReference>
<protein>
    <submittedName>
        <fullName evidence="3">DNA-binding protein</fullName>
    </submittedName>
</protein>
<dbReference type="Proteomes" id="UP000036449">
    <property type="component" value="Unassembled WGS sequence"/>
</dbReference>
<dbReference type="AlphaFoldDB" id="A0A0J6TA06"/>
<dbReference type="Gene3D" id="6.10.30.10">
    <property type="match status" value="1"/>
</dbReference>
<organism evidence="3 4">
    <name type="scientific">Methylobacterium tarhaniae</name>
    <dbReference type="NCBI Taxonomy" id="1187852"/>
    <lineage>
        <taxon>Bacteria</taxon>
        <taxon>Pseudomonadati</taxon>
        <taxon>Pseudomonadota</taxon>
        <taxon>Alphaproteobacteria</taxon>
        <taxon>Hyphomicrobiales</taxon>
        <taxon>Methylobacteriaceae</taxon>
        <taxon>Methylobacterium</taxon>
    </lineage>
</organism>
<evidence type="ECO:0000259" key="1">
    <source>
        <dbReference type="Pfam" id="PF01796"/>
    </source>
</evidence>
<keyword evidence="3" id="KW-0238">DNA-binding</keyword>
<name>A0A0J6TA06_9HYPH</name>
<dbReference type="GO" id="GO:0003677">
    <property type="term" value="F:DNA binding"/>
    <property type="evidence" value="ECO:0007669"/>
    <property type="project" value="UniProtKB-KW"/>
</dbReference>
<accession>A0A0J6TA06</accession>